<dbReference type="AlphaFoldDB" id="B0T621"/>
<protein>
    <submittedName>
        <fullName evidence="1">Uncharacterized protein</fullName>
    </submittedName>
</protein>
<evidence type="ECO:0000313" key="1">
    <source>
        <dbReference type="EMBL" id="ABZ72602.1"/>
    </source>
</evidence>
<dbReference type="OrthoDB" id="7189126at2"/>
<dbReference type="KEGG" id="cak:Caul_3475"/>
<proteinExistence type="predicted"/>
<dbReference type="eggNOG" id="ENOG502ZN60">
    <property type="taxonomic scope" value="Bacteria"/>
</dbReference>
<sequence>MATPVDWKTIAKPVSAHPEFGPDTLKADRRKLAKWLDKQVELVGAPDQKGRRSFRVVGSNAAFSIPYNKGALPLLDSETEIVVPAKDLAGVFGAIKAEVLMGKFDDALKAINSGETPAAKQRRGRKAKAA</sequence>
<dbReference type="EMBL" id="CP000927">
    <property type="protein sequence ID" value="ABZ72602.1"/>
    <property type="molecule type" value="Genomic_DNA"/>
</dbReference>
<name>B0T621_CAUSK</name>
<reference evidence="1" key="1">
    <citation type="submission" date="2008-01" db="EMBL/GenBank/DDBJ databases">
        <title>Complete sequence of chromosome of Caulobacter sp. K31.</title>
        <authorList>
            <consortium name="US DOE Joint Genome Institute"/>
            <person name="Copeland A."/>
            <person name="Lucas S."/>
            <person name="Lapidus A."/>
            <person name="Barry K."/>
            <person name="Glavina del Rio T."/>
            <person name="Dalin E."/>
            <person name="Tice H."/>
            <person name="Pitluck S."/>
            <person name="Bruce D."/>
            <person name="Goodwin L."/>
            <person name="Thompson L.S."/>
            <person name="Brettin T."/>
            <person name="Detter J.C."/>
            <person name="Han C."/>
            <person name="Schmutz J."/>
            <person name="Larimer F."/>
            <person name="Land M."/>
            <person name="Hauser L."/>
            <person name="Kyrpides N."/>
            <person name="Kim E."/>
            <person name="Stephens C."/>
            <person name="Richardson P."/>
        </authorList>
    </citation>
    <scope>NUCLEOTIDE SEQUENCE [LARGE SCALE GENOMIC DNA]</scope>
    <source>
        <strain evidence="1">K31</strain>
    </source>
</reference>
<accession>B0T621</accession>
<gene>
    <name evidence="1" type="ordered locus">Caul_3475</name>
</gene>
<dbReference type="HOGENOM" id="CLU_1934265_0_0_5"/>
<organism evidence="1">
    <name type="scientific">Caulobacter sp. (strain K31)</name>
    <dbReference type="NCBI Taxonomy" id="366602"/>
    <lineage>
        <taxon>Bacteria</taxon>
        <taxon>Pseudomonadati</taxon>
        <taxon>Pseudomonadota</taxon>
        <taxon>Alphaproteobacteria</taxon>
        <taxon>Caulobacterales</taxon>
        <taxon>Caulobacteraceae</taxon>
        <taxon>Caulobacter</taxon>
    </lineage>
</organism>